<gene>
    <name evidence="1" type="ORF">HLQ16_22105</name>
</gene>
<name>A0A7Y3T0S8_9CLOT</name>
<sequence>MGNSKDMKFGILDSINKKPISTDSDIISDTNSDVISDINNNITSDTISDISNIIKKKDKYTDIHSRKTYYVEKELLKKIDKLCDRNNLDKSFVVNEALRLFFKEIEKVK</sequence>
<accession>A0A7Y3T0S8</accession>
<reference evidence="1 2" key="1">
    <citation type="submission" date="2020-05" db="EMBL/GenBank/DDBJ databases">
        <title>Complete genome of Clostridium estertheticum subspecies estertheticum, isolated from Vacuum packed lamb meat from New Zealand imported to Switzerland.</title>
        <authorList>
            <person name="Wambui J."/>
            <person name="Stevens M.J.A."/>
            <person name="Stephan R."/>
        </authorList>
    </citation>
    <scope>NUCLEOTIDE SEQUENCE [LARGE SCALE GENOMIC DNA]</scope>
    <source>
        <strain evidence="1 2">CEST001</strain>
    </source>
</reference>
<organism evidence="1 2">
    <name type="scientific">Clostridium estertheticum</name>
    <dbReference type="NCBI Taxonomy" id="238834"/>
    <lineage>
        <taxon>Bacteria</taxon>
        <taxon>Bacillati</taxon>
        <taxon>Bacillota</taxon>
        <taxon>Clostridia</taxon>
        <taxon>Eubacteriales</taxon>
        <taxon>Clostridiaceae</taxon>
        <taxon>Clostridium</taxon>
    </lineage>
</organism>
<evidence type="ECO:0000313" key="2">
    <source>
        <dbReference type="Proteomes" id="UP000531659"/>
    </source>
</evidence>
<dbReference type="EMBL" id="JABEYB010000027">
    <property type="protein sequence ID" value="NNU78588.1"/>
    <property type="molecule type" value="Genomic_DNA"/>
</dbReference>
<dbReference type="AlphaFoldDB" id="A0A7Y3T0S8"/>
<dbReference type="RefSeq" id="WP_171299134.1">
    <property type="nucleotide sequence ID" value="NZ_CP087101.1"/>
</dbReference>
<comment type="caution">
    <text evidence="1">The sequence shown here is derived from an EMBL/GenBank/DDBJ whole genome shotgun (WGS) entry which is preliminary data.</text>
</comment>
<proteinExistence type="predicted"/>
<dbReference type="Proteomes" id="UP000531659">
    <property type="component" value="Unassembled WGS sequence"/>
</dbReference>
<protein>
    <submittedName>
        <fullName evidence="1">Uncharacterized protein</fullName>
    </submittedName>
</protein>
<evidence type="ECO:0000313" key="1">
    <source>
        <dbReference type="EMBL" id="NNU78588.1"/>
    </source>
</evidence>